<name>W5R4N5_9ARAC</name>
<gene>
    <name evidence="2" type="primary">ATP8</name>
</gene>
<geneLocation type="mitochondrion" evidence="2"/>
<proteinExistence type="predicted"/>
<sequence>MSPLNWTLLSLSTLMTLAIIHSILWNEHYNMTIKNKVKKNNLLWKW</sequence>
<keyword evidence="1" id="KW-1133">Transmembrane helix</keyword>
<protein>
    <submittedName>
        <fullName evidence="2">ATP synthase F0 subunit 8</fullName>
    </submittedName>
</protein>
<keyword evidence="1" id="KW-0812">Transmembrane</keyword>
<keyword evidence="2" id="KW-0496">Mitochondrion</keyword>
<reference evidence="2" key="1">
    <citation type="submission" date="2013-02" db="EMBL/GenBank/DDBJ databases">
        <title>Variation between mitochondrial genomes of Ricinulei.</title>
        <authorList>
            <person name="Fahrein K."/>
            <person name="Podsiadlowski L."/>
            <person name="Talarico G."/>
        </authorList>
    </citation>
    <scope>NUCLEOTIDE SEQUENCE</scope>
</reference>
<dbReference type="EMBL" id="KC688690">
    <property type="protein sequence ID" value="AGL11922.1"/>
    <property type="molecule type" value="Genomic_DNA"/>
</dbReference>
<dbReference type="GeneID" id="18267122"/>
<evidence type="ECO:0000256" key="1">
    <source>
        <dbReference type="SAM" id="Phobius"/>
    </source>
</evidence>
<keyword evidence="1" id="KW-0472">Membrane</keyword>
<dbReference type="AlphaFoldDB" id="W5R4N5"/>
<dbReference type="CTD" id="4509"/>
<evidence type="ECO:0000313" key="2">
    <source>
        <dbReference type="EMBL" id="AGL11922.1"/>
    </source>
</evidence>
<feature type="transmembrane region" description="Helical" evidence="1">
    <location>
        <begin position="6"/>
        <end position="26"/>
    </location>
</feature>
<dbReference type="RefSeq" id="YP_009002060.1">
    <property type="nucleotide sequence ID" value="NC_023450.1"/>
</dbReference>
<organism evidence="2">
    <name type="scientific">Cryptocellus narino</name>
    <dbReference type="NCBI Taxonomy" id="1329480"/>
    <lineage>
        <taxon>Eukaryota</taxon>
        <taxon>Metazoa</taxon>
        <taxon>Ecdysozoa</taxon>
        <taxon>Arthropoda</taxon>
        <taxon>Chelicerata</taxon>
        <taxon>Arachnida</taxon>
        <taxon>Ricinulei</taxon>
        <taxon>Ricinoididae</taxon>
        <taxon>Cryptocellus</taxon>
    </lineage>
</organism>
<accession>W5R4N5</accession>